<protein>
    <recommendedName>
        <fullName evidence="6">Exosome complex protein</fullName>
    </recommendedName>
</protein>
<gene>
    <name evidence="9" type="ORF">H2204_012402</name>
</gene>
<dbReference type="GO" id="GO:0000178">
    <property type="term" value="C:exosome (RNase complex)"/>
    <property type="evidence" value="ECO:0007669"/>
    <property type="project" value="TreeGrafter"/>
</dbReference>
<evidence type="ECO:0000256" key="1">
    <source>
        <dbReference type="ARBA" id="ARBA00004123"/>
    </source>
</evidence>
<comment type="similarity">
    <text evidence="2 6">Belongs to the C1D family.</text>
</comment>
<dbReference type="AlphaFoldDB" id="A0AA38XSU1"/>
<evidence type="ECO:0000256" key="8">
    <source>
        <dbReference type="SAM" id="MobiDB-lite"/>
    </source>
</evidence>
<dbReference type="GO" id="GO:0005730">
    <property type="term" value="C:nucleolus"/>
    <property type="evidence" value="ECO:0007669"/>
    <property type="project" value="TreeGrafter"/>
</dbReference>
<evidence type="ECO:0000256" key="5">
    <source>
        <dbReference type="ARBA" id="ARBA00023242"/>
    </source>
</evidence>
<dbReference type="GO" id="GO:0010468">
    <property type="term" value="P:regulation of gene expression"/>
    <property type="evidence" value="ECO:0007669"/>
    <property type="project" value="TreeGrafter"/>
</dbReference>
<dbReference type="GO" id="GO:0000460">
    <property type="term" value="P:maturation of 5.8S rRNA"/>
    <property type="evidence" value="ECO:0007669"/>
    <property type="project" value="TreeGrafter"/>
</dbReference>
<evidence type="ECO:0000256" key="2">
    <source>
        <dbReference type="ARBA" id="ARBA00009154"/>
    </source>
</evidence>
<comment type="caution">
    <text evidence="9">The sequence shown here is derived from an EMBL/GenBank/DDBJ whole genome shotgun (WGS) entry which is preliminary data.</text>
</comment>
<feature type="compositionally biased region" description="Basic and acidic residues" evidence="8">
    <location>
        <begin position="258"/>
        <end position="271"/>
    </location>
</feature>
<sequence>METSSMLDLVDQLEENIEDLEDSLAPLLESGSSLASTTKKLPLVDRAKLDVLLVYAIESIIFSFLKLHGIDAKEHAVFRELSRVKPYFEKIKNAEAGASPSRPSAILNKEAANRVIRHALAGNAKYDLERAEREARDKFRANQKLKNLEASLQEKAKAQAQDEKPIDEKADALQLAAQLASLPQETSEEDSSSAENDKETAGAVDEGEASSIPKTESENLTESSPPQEISQETPQEKRPGKKRKSQQAEDQQPSKKSKKEEKKAKKKDRQEKKAKKAQKKTAAGTEDGG</sequence>
<feature type="coiled-coil region" evidence="7">
    <location>
        <begin position="128"/>
        <end position="162"/>
    </location>
</feature>
<comment type="subcellular location">
    <subcellularLocation>
        <location evidence="1 6">Nucleus</location>
    </subcellularLocation>
</comment>
<dbReference type="InterPro" id="IPR011082">
    <property type="entry name" value="Exosome-assoc_fac/DNA_repair"/>
</dbReference>
<keyword evidence="4 6" id="KW-0694">RNA-binding</keyword>
<evidence type="ECO:0000313" key="10">
    <source>
        <dbReference type="Proteomes" id="UP001172681"/>
    </source>
</evidence>
<accession>A0AA38XSU1</accession>
<reference evidence="9" key="1">
    <citation type="submission" date="2022-10" db="EMBL/GenBank/DDBJ databases">
        <title>Culturing micro-colonial fungi from biological soil crusts in the Mojave desert and describing Neophaeococcomyces mojavensis, and introducing the new genera and species Taxawa tesnikishii.</title>
        <authorList>
            <person name="Kurbessoian T."/>
            <person name="Stajich J.E."/>
        </authorList>
    </citation>
    <scope>NUCLEOTIDE SEQUENCE</scope>
    <source>
        <strain evidence="9">TK_35</strain>
    </source>
</reference>
<keyword evidence="3 6" id="KW-0698">rRNA processing</keyword>
<evidence type="ECO:0000313" key="9">
    <source>
        <dbReference type="EMBL" id="KAJ9620092.1"/>
    </source>
</evidence>
<dbReference type="InterPro" id="IPR007146">
    <property type="entry name" value="Sas10/Utp3/C1D"/>
</dbReference>
<dbReference type="PANTHER" id="PTHR15341">
    <property type="entry name" value="SUN-COR STEROID HORMONE RECEPTOR CO-REPRESSOR"/>
    <property type="match status" value="1"/>
</dbReference>
<evidence type="ECO:0000256" key="6">
    <source>
        <dbReference type="RuleBase" id="RU368003"/>
    </source>
</evidence>
<feature type="compositionally biased region" description="Polar residues" evidence="8">
    <location>
        <begin position="212"/>
        <end position="233"/>
    </location>
</feature>
<keyword evidence="7" id="KW-0175">Coiled coil</keyword>
<keyword evidence="5 6" id="KW-0539">Nucleus</keyword>
<dbReference type="Proteomes" id="UP001172681">
    <property type="component" value="Unassembled WGS sequence"/>
</dbReference>
<feature type="coiled-coil region" evidence="7">
    <location>
        <begin position="3"/>
        <end position="30"/>
    </location>
</feature>
<dbReference type="Pfam" id="PF04000">
    <property type="entry name" value="Sas10_Utp3"/>
    <property type="match status" value="1"/>
</dbReference>
<dbReference type="EMBL" id="JAPDRN010000127">
    <property type="protein sequence ID" value="KAJ9620092.1"/>
    <property type="molecule type" value="Genomic_DNA"/>
</dbReference>
<evidence type="ECO:0000256" key="3">
    <source>
        <dbReference type="ARBA" id="ARBA00022552"/>
    </source>
</evidence>
<dbReference type="GO" id="GO:0003723">
    <property type="term" value="F:RNA binding"/>
    <property type="evidence" value="ECO:0007669"/>
    <property type="project" value="UniProtKB-UniRule"/>
</dbReference>
<feature type="region of interest" description="Disordered" evidence="8">
    <location>
        <begin position="180"/>
        <end position="289"/>
    </location>
</feature>
<comment type="function">
    <text evidence="6">Required for exosome-dependent processing of pre-rRNA and small nucleolar RNA (snRNA) precursors. Involved in processing of 35S pre-rRNA at the A0, A1 and A2 sites.</text>
</comment>
<organism evidence="9 10">
    <name type="scientific">Knufia peltigerae</name>
    <dbReference type="NCBI Taxonomy" id="1002370"/>
    <lineage>
        <taxon>Eukaryota</taxon>
        <taxon>Fungi</taxon>
        <taxon>Dikarya</taxon>
        <taxon>Ascomycota</taxon>
        <taxon>Pezizomycotina</taxon>
        <taxon>Eurotiomycetes</taxon>
        <taxon>Chaetothyriomycetidae</taxon>
        <taxon>Chaetothyriales</taxon>
        <taxon>Trichomeriaceae</taxon>
        <taxon>Knufia</taxon>
    </lineage>
</organism>
<keyword evidence="10" id="KW-1185">Reference proteome</keyword>
<dbReference type="GO" id="GO:0003677">
    <property type="term" value="F:DNA binding"/>
    <property type="evidence" value="ECO:0007669"/>
    <property type="project" value="TreeGrafter"/>
</dbReference>
<evidence type="ECO:0000256" key="4">
    <source>
        <dbReference type="ARBA" id="ARBA00022884"/>
    </source>
</evidence>
<name>A0AA38XSU1_9EURO</name>
<dbReference type="PANTHER" id="PTHR15341:SF3">
    <property type="entry name" value="NUCLEAR NUCLEIC ACID-BINDING PROTEIN C1D"/>
    <property type="match status" value="1"/>
</dbReference>
<evidence type="ECO:0000256" key="7">
    <source>
        <dbReference type="SAM" id="Coils"/>
    </source>
</evidence>
<proteinExistence type="inferred from homology"/>